<keyword evidence="2" id="KW-0808">Transferase</keyword>
<dbReference type="SUPFAM" id="SSF53271">
    <property type="entry name" value="PRTase-like"/>
    <property type="match status" value="1"/>
</dbReference>
<dbReference type="CDD" id="cd06223">
    <property type="entry name" value="PRTases_typeI"/>
    <property type="match status" value="1"/>
</dbReference>
<dbReference type="GO" id="GO:0016757">
    <property type="term" value="F:glycosyltransferase activity"/>
    <property type="evidence" value="ECO:0007669"/>
    <property type="project" value="UniProtKB-KW"/>
</dbReference>
<dbReference type="InterPro" id="IPR000836">
    <property type="entry name" value="PRTase_dom"/>
</dbReference>
<evidence type="ECO:0000256" key="1">
    <source>
        <dbReference type="ARBA" id="ARBA00008007"/>
    </source>
</evidence>
<dbReference type="Gene3D" id="3.40.50.2020">
    <property type="match status" value="1"/>
</dbReference>
<accession>A0A1I7CBQ8</accession>
<dbReference type="STRING" id="1296565.SAMN05660657_04289"/>
<reference evidence="3" key="1">
    <citation type="submission" date="2016-10" db="EMBL/GenBank/DDBJ databases">
        <authorList>
            <person name="Varghese N."/>
            <person name="Submissions S."/>
        </authorList>
    </citation>
    <scope>NUCLEOTIDE SEQUENCE [LARGE SCALE GENOMIC DNA]</scope>
    <source>
        <strain evidence="3">DSM 46136</strain>
    </source>
</reference>
<comment type="similarity">
    <text evidence="1">Belongs to the ComF/GntX family.</text>
</comment>
<keyword evidence="3" id="KW-1185">Reference proteome</keyword>
<dbReference type="AlphaFoldDB" id="A0A1I7CBQ8"/>
<keyword evidence="2" id="KW-0328">Glycosyltransferase</keyword>
<dbReference type="EMBL" id="FPBA01000020">
    <property type="protein sequence ID" value="SFT96846.1"/>
    <property type="molecule type" value="Genomic_DNA"/>
</dbReference>
<evidence type="ECO:0000313" key="3">
    <source>
        <dbReference type="Proteomes" id="UP000199546"/>
    </source>
</evidence>
<dbReference type="PANTHER" id="PTHR47505:SF1">
    <property type="entry name" value="DNA UTILIZATION PROTEIN YHGH"/>
    <property type="match status" value="1"/>
</dbReference>
<protein>
    <submittedName>
        <fullName evidence="2">Predicted amidophosphoribosyltransferases</fullName>
    </submittedName>
</protein>
<dbReference type="Proteomes" id="UP000199546">
    <property type="component" value="Unassembled WGS sequence"/>
</dbReference>
<dbReference type="PANTHER" id="PTHR47505">
    <property type="entry name" value="DNA UTILIZATION PROTEIN YHGH"/>
    <property type="match status" value="1"/>
</dbReference>
<sequence length="248" mass="26696">MTMPIDLEPLGPAPAGFDACAACAYRTTGTPAICFACAIVGGAAPDGPTCIVCGQVVDERGSCSNTVCGLDDRYFSRLYTVSGRADEMWSAIYRFKYGEERDLAKVLGRILVGFLEDNREELAGYDLITTGAIYVGPRAHRLWDYLRVIVEAARCDGPAWPFAPGLIAKSGPTGRFLGISPEERRRIAEGELRAALSVPEPARVAGRRLLVFDDVYSEGFSLREMARVLLEAGAAEVAGLVLARRKGG</sequence>
<dbReference type="InterPro" id="IPR051910">
    <property type="entry name" value="ComF/GntX_DNA_util-trans"/>
</dbReference>
<proteinExistence type="inferred from homology"/>
<name>A0A1I7CBQ8_9ACTN</name>
<evidence type="ECO:0000313" key="2">
    <source>
        <dbReference type="EMBL" id="SFT96846.1"/>
    </source>
</evidence>
<organism evidence="2 3">
    <name type="scientific">Geodermatophilus amargosae</name>
    <dbReference type="NCBI Taxonomy" id="1296565"/>
    <lineage>
        <taxon>Bacteria</taxon>
        <taxon>Bacillati</taxon>
        <taxon>Actinomycetota</taxon>
        <taxon>Actinomycetes</taxon>
        <taxon>Geodermatophilales</taxon>
        <taxon>Geodermatophilaceae</taxon>
        <taxon>Geodermatophilus</taxon>
    </lineage>
</organism>
<dbReference type="InterPro" id="IPR029057">
    <property type="entry name" value="PRTase-like"/>
</dbReference>
<gene>
    <name evidence="2" type="ORF">SAMN05660657_04289</name>
</gene>